<evidence type="ECO:0000313" key="2">
    <source>
        <dbReference type="Proteomes" id="UP001500363"/>
    </source>
</evidence>
<comment type="caution">
    <text evidence="1">The sequence shown here is derived from an EMBL/GenBank/DDBJ whole genome shotgun (WGS) entry which is preliminary data.</text>
</comment>
<accession>A0ABN2AL08</accession>
<keyword evidence="2" id="KW-1185">Reference proteome</keyword>
<reference evidence="1 2" key="1">
    <citation type="journal article" date="2019" name="Int. J. Syst. Evol. Microbiol.">
        <title>The Global Catalogue of Microorganisms (GCM) 10K type strain sequencing project: providing services to taxonomists for standard genome sequencing and annotation.</title>
        <authorList>
            <consortium name="The Broad Institute Genomics Platform"/>
            <consortium name="The Broad Institute Genome Sequencing Center for Infectious Disease"/>
            <person name="Wu L."/>
            <person name="Ma J."/>
        </authorList>
    </citation>
    <scope>NUCLEOTIDE SEQUENCE [LARGE SCALE GENOMIC DNA]</scope>
    <source>
        <strain evidence="1 2">JCM 14303</strain>
    </source>
</reference>
<protein>
    <recommendedName>
        <fullName evidence="3">DUF1269 domain-containing protein</fullName>
    </recommendedName>
</protein>
<name>A0ABN2AL08_9ACTN</name>
<dbReference type="EMBL" id="BAAANC010000001">
    <property type="protein sequence ID" value="GAA1520916.1"/>
    <property type="molecule type" value="Genomic_DNA"/>
</dbReference>
<evidence type="ECO:0000313" key="1">
    <source>
        <dbReference type="EMBL" id="GAA1520916.1"/>
    </source>
</evidence>
<organism evidence="1 2">
    <name type="scientific">Kribbella lupini</name>
    <dbReference type="NCBI Taxonomy" id="291602"/>
    <lineage>
        <taxon>Bacteria</taxon>
        <taxon>Bacillati</taxon>
        <taxon>Actinomycetota</taxon>
        <taxon>Actinomycetes</taxon>
        <taxon>Propionibacteriales</taxon>
        <taxon>Kribbellaceae</taxon>
        <taxon>Kribbella</taxon>
    </lineage>
</organism>
<dbReference type="Proteomes" id="UP001500363">
    <property type="component" value="Unassembled WGS sequence"/>
</dbReference>
<dbReference type="RefSeq" id="WP_344172743.1">
    <property type="nucleotide sequence ID" value="NZ_BAAANC010000001.1"/>
</dbReference>
<gene>
    <name evidence="1" type="ORF">GCM10009741_22270</name>
</gene>
<sequence length="155" mass="16131">MSSQVSSQVSGQDADQVLGPIDLLVIEIPPDGPGKDGFGALLQLAERDVVRVLDLEVVRKAADGSLSLVAPNNWGLPELLPFAGACSGLLDAEDLRQAGEFVEPGNLGVVVIYENEWIVAMEAALRQEGGRLAAAGRIPAADFEAALGTGPEDLT</sequence>
<evidence type="ECO:0008006" key="3">
    <source>
        <dbReference type="Google" id="ProtNLM"/>
    </source>
</evidence>
<proteinExistence type="predicted"/>